<dbReference type="PROSITE" id="PS00606">
    <property type="entry name" value="KS3_1"/>
    <property type="match status" value="1"/>
</dbReference>
<reference evidence="20" key="1">
    <citation type="submission" date="2020-06" db="EMBL/GenBank/DDBJ databases">
        <authorList>
            <consortium name="Plant Systems Biology data submission"/>
        </authorList>
    </citation>
    <scope>NUCLEOTIDE SEQUENCE</scope>
    <source>
        <strain evidence="20">D6</strain>
    </source>
</reference>
<comment type="caution">
    <text evidence="20">The sequence shown here is derived from an EMBL/GenBank/DDBJ whole genome shotgun (WGS) entry which is preliminary data.</text>
</comment>
<dbReference type="CDD" id="cd00833">
    <property type="entry name" value="PKS"/>
    <property type="match status" value="1"/>
</dbReference>
<dbReference type="SMART" id="SM00827">
    <property type="entry name" value="PKS_AT"/>
    <property type="match status" value="1"/>
</dbReference>
<evidence type="ECO:0000256" key="9">
    <source>
        <dbReference type="ARBA" id="ARBA00022857"/>
    </source>
</evidence>
<dbReference type="InterPro" id="IPR018201">
    <property type="entry name" value="Ketoacyl_synth_AS"/>
</dbReference>
<dbReference type="Proteomes" id="UP001153069">
    <property type="component" value="Unassembled WGS sequence"/>
</dbReference>
<keyword evidence="7" id="KW-0378">Hydrolase</keyword>
<dbReference type="SUPFAM" id="SSF55048">
    <property type="entry name" value="Probable ACP-binding domain of malonyl-CoA ACP transacylase"/>
    <property type="match status" value="1"/>
</dbReference>
<feature type="domain" description="Carrier" evidence="17">
    <location>
        <begin position="2104"/>
        <end position="2183"/>
    </location>
</feature>
<evidence type="ECO:0000256" key="5">
    <source>
        <dbReference type="ARBA" id="ARBA00022553"/>
    </source>
</evidence>
<proteinExistence type="predicted"/>
<keyword evidence="12" id="KW-0443">Lipid metabolism</keyword>
<dbReference type="InterPro" id="IPR020843">
    <property type="entry name" value="ER"/>
</dbReference>
<dbReference type="Pfam" id="PF02801">
    <property type="entry name" value="Ketoacyl-synt_C"/>
    <property type="match status" value="1"/>
</dbReference>
<dbReference type="Pfam" id="PF13489">
    <property type="entry name" value="Methyltransf_23"/>
    <property type="match status" value="1"/>
</dbReference>
<dbReference type="Gene3D" id="1.10.1200.10">
    <property type="entry name" value="ACP-like"/>
    <property type="match status" value="1"/>
</dbReference>
<feature type="region of interest" description="C-terminal hotdog fold" evidence="16">
    <location>
        <begin position="979"/>
        <end position="1116"/>
    </location>
</feature>
<evidence type="ECO:0000256" key="7">
    <source>
        <dbReference type="ARBA" id="ARBA00022801"/>
    </source>
</evidence>
<evidence type="ECO:0000256" key="4">
    <source>
        <dbReference type="ARBA" id="ARBA00022516"/>
    </source>
</evidence>
<dbReference type="GO" id="GO:0006633">
    <property type="term" value="P:fatty acid biosynthetic process"/>
    <property type="evidence" value="ECO:0007669"/>
    <property type="project" value="UniProtKB-KW"/>
</dbReference>
<dbReference type="InterPro" id="IPR016035">
    <property type="entry name" value="Acyl_Trfase/lysoPLipase"/>
</dbReference>
<evidence type="ECO:0000256" key="12">
    <source>
        <dbReference type="ARBA" id="ARBA00023098"/>
    </source>
</evidence>
<dbReference type="InterPro" id="IPR014043">
    <property type="entry name" value="Acyl_transferase_dom"/>
</dbReference>
<dbReference type="Gene3D" id="3.90.180.10">
    <property type="entry name" value="Medium-chain alcohol dehydrogenases, catalytic domain"/>
    <property type="match status" value="1"/>
</dbReference>
<dbReference type="CDD" id="cd02440">
    <property type="entry name" value="AdoMet_MTases"/>
    <property type="match status" value="1"/>
</dbReference>
<evidence type="ECO:0000256" key="8">
    <source>
        <dbReference type="ARBA" id="ARBA00022832"/>
    </source>
</evidence>
<keyword evidence="6" id="KW-0808">Transferase</keyword>
<evidence type="ECO:0000256" key="10">
    <source>
        <dbReference type="ARBA" id="ARBA00023002"/>
    </source>
</evidence>
<dbReference type="SUPFAM" id="SSF47336">
    <property type="entry name" value="ACP-like"/>
    <property type="match status" value="1"/>
</dbReference>
<dbReference type="InterPro" id="IPR036736">
    <property type="entry name" value="ACP-like_sf"/>
</dbReference>
<dbReference type="Gene3D" id="3.40.47.10">
    <property type="match status" value="1"/>
</dbReference>
<dbReference type="InterPro" id="IPR050091">
    <property type="entry name" value="PKS_NRPS_Biosynth_Enz"/>
</dbReference>
<dbReference type="PROSITE" id="PS52019">
    <property type="entry name" value="PKS_MFAS_DH"/>
    <property type="match status" value="1"/>
</dbReference>
<dbReference type="SUPFAM" id="SSF53901">
    <property type="entry name" value="Thiolase-like"/>
    <property type="match status" value="1"/>
</dbReference>
<protein>
    <recommendedName>
        <fullName evidence="2">Fatty acid synthase</fullName>
        <ecNumber evidence="1">2.3.1.85</ecNumber>
    </recommendedName>
</protein>
<dbReference type="CDD" id="cd05195">
    <property type="entry name" value="enoyl_red"/>
    <property type="match status" value="1"/>
</dbReference>
<keyword evidence="4" id="KW-0444">Lipid biosynthesis</keyword>
<dbReference type="EC" id="2.3.1.85" evidence="1"/>
<dbReference type="InterPro" id="IPR009081">
    <property type="entry name" value="PP-bd_ACP"/>
</dbReference>
<dbReference type="PROSITE" id="PS52004">
    <property type="entry name" value="KS3_2"/>
    <property type="match status" value="1"/>
</dbReference>
<dbReference type="Pfam" id="PF00550">
    <property type="entry name" value="PP-binding"/>
    <property type="match status" value="1"/>
</dbReference>
<evidence type="ECO:0000313" key="20">
    <source>
        <dbReference type="EMBL" id="CAB9503931.1"/>
    </source>
</evidence>
<dbReference type="OrthoDB" id="416130at2759"/>
<dbReference type="InterPro" id="IPR057326">
    <property type="entry name" value="KR_dom"/>
</dbReference>
<dbReference type="InterPro" id="IPR049391">
    <property type="entry name" value="FAS_pseudo-KR"/>
</dbReference>
<evidence type="ECO:0000256" key="13">
    <source>
        <dbReference type="ARBA" id="ARBA00023160"/>
    </source>
</evidence>
<dbReference type="Pfam" id="PF21149">
    <property type="entry name" value="FAS_pseudo-KR"/>
    <property type="match status" value="1"/>
</dbReference>
<evidence type="ECO:0000259" key="17">
    <source>
        <dbReference type="PROSITE" id="PS50075"/>
    </source>
</evidence>
<evidence type="ECO:0000256" key="3">
    <source>
        <dbReference type="ARBA" id="ARBA00022450"/>
    </source>
</evidence>
<evidence type="ECO:0000256" key="14">
    <source>
        <dbReference type="ARBA" id="ARBA00023268"/>
    </source>
</evidence>
<dbReference type="SUPFAM" id="SSF53335">
    <property type="entry name" value="S-adenosyl-L-methionine-dependent methyltransferases"/>
    <property type="match status" value="1"/>
</dbReference>
<dbReference type="InterPro" id="IPR032821">
    <property type="entry name" value="PKS_assoc"/>
</dbReference>
<dbReference type="GO" id="GO:0004315">
    <property type="term" value="F:3-oxoacyl-[acyl-carrier-protein] synthase activity"/>
    <property type="evidence" value="ECO:0007669"/>
    <property type="project" value="InterPro"/>
</dbReference>
<keyword evidence="14" id="KW-0511">Multifunctional enzyme</keyword>
<dbReference type="InterPro" id="IPR049900">
    <property type="entry name" value="PKS_mFAS_DH"/>
</dbReference>
<dbReference type="Pfam" id="PF00109">
    <property type="entry name" value="ketoacyl-synt"/>
    <property type="match status" value="1"/>
</dbReference>
<dbReference type="SMART" id="SM00829">
    <property type="entry name" value="PKS_ER"/>
    <property type="match status" value="1"/>
</dbReference>
<evidence type="ECO:0000256" key="16">
    <source>
        <dbReference type="PROSITE-ProRule" id="PRU01363"/>
    </source>
</evidence>
<dbReference type="InterPro" id="IPR036291">
    <property type="entry name" value="NAD(P)-bd_dom_sf"/>
</dbReference>
<evidence type="ECO:0000256" key="6">
    <source>
        <dbReference type="ARBA" id="ARBA00022679"/>
    </source>
</evidence>
<keyword evidence="21" id="KW-1185">Reference proteome</keyword>
<keyword evidence="9" id="KW-0521">NADP</keyword>
<dbReference type="PANTHER" id="PTHR43775:SF7">
    <property type="entry name" value="FATTY ACID SYNTHASE"/>
    <property type="match status" value="1"/>
</dbReference>
<organism evidence="20 21">
    <name type="scientific">Seminavis robusta</name>
    <dbReference type="NCBI Taxonomy" id="568900"/>
    <lineage>
        <taxon>Eukaryota</taxon>
        <taxon>Sar</taxon>
        <taxon>Stramenopiles</taxon>
        <taxon>Ochrophyta</taxon>
        <taxon>Bacillariophyta</taxon>
        <taxon>Bacillariophyceae</taxon>
        <taxon>Bacillariophycidae</taxon>
        <taxon>Naviculales</taxon>
        <taxon>Naviculaceae</taxon>
        <taxon>Seminavis</taxon>
    </lineage>
</organism>
<dbReference type="Gene3D" id="3.40.50.150">
    <property type="entry name" value="Vaccinia Virus protein VP39"/>
    <property type="match status" value="1"/>
</dbReference>
<dbReference type="Gene3D" id="3.40.366.10">
    <property type="entry name" value="Malonyl-Coenzyme A Acyl Carrier Protein, domain 2"/>
    <property type="match status" value="1"/>
</dbReference>
<dbReference type="GO" id="GO:0004312">
    <property type="term" value="F:fatty acid synthase activity"/>
    <property type="evidence" value="ECO:0007669"/>
    <property type="project" value="UniProtKB-EC"/>
</dbReference>
<dbReference type="GO" id="GO:0031177">
    <property type="term" value="F:phosphopantetheine binding"/>
    <property type="evidence" value="ECO:0007669"/>
    <property type="project" value="InterPro"/>
</dbReference>
<gene>
    <name evidence="20" type="ORF">SEMRO_180_G078830.1</name>
</gene>
<dbReference type="Pfam" id="PF13602">
    <property type="entry name" value="ADH_zinc_N_2"/>
    <property type="match status" value="1"/>
</dbReference>
<evidence type="ECO:0000256" key="11">
    <source>
        <dbReference type="ARBA" id="ARBA00023027"/>
    </source>
</evidence>
<keyword evidence="10" id="KW-0560">Oxidoreductase</keyword>
<dbReference type="Gene3D" id="3.40.50.720">
    <property type="entry name" value="NAD(P)-binding Rossmann-like Domain"/>
    <property type="match status" value="1"/>
</dbReference>
<feature type="domain" description="Ketosynthase family 3 (KS3)" evidence="18">
    <location>
        <begin position="1"/>
        <end position="408"/>
    </location>
</feature>
<dbReference type="SUPFAM" id="SSF52151">
    <property type="entry name" value="FabD/lysophospholipase-like"/>
    <property type="match status" value="1"/>
</dbReference>
<name>A0A9N8DKM6_9STRA</name>
<dbReference type="SUPFAM" id="SSF53474">
    <property type="entry name" value="alpha/beta-Hydrolases"/>
    <property type="match status" value="1"/>
</dbReference>
<dbReference type="Pfam" id="PF00698">
    <property type="entry name" value="Acyl_transf_1"/>
    <property type="match status" value="1"/>
</dbReference>
<dbReference type="SMART" id="SM00823">
    <property type="entry name" value="PKS_PP"/>
    <property type="match status" value="1"/>
</dbReference>
<dbReference type="InterPro" id="IPR013968">
    <property type="entry name" value="PKS_KR"/>
</dbReference>
<dbReference type="GO" id="GO:0016491">
    <property type="term" value="F:oxidoreductase activity"/>
    <property type="evidence" value="ECO:0007669"/>
    <property type="project" value="UniProtKB-KW"/>
</dbReference>
<evidence type="ECO:0000259" key="19">
    <source>
        <dbReference type="PROSITE" id="PS52019"/>
    </source>
</evidence>
<dbReference type="Gene3D" id="3.10.129.110">
    <property type="entry name" value="Polyketide synthase dehydratase"/>
    <property type="match status" value="1"/>
</dbReference>
<evidence type="ECO:0000256" key="15">
    <source>
        <dbReference type="ARBA" id="ARBA00044883"/>
    </source>
</evidence>
<dbReference type="Pfam" id="PF16197">
    <property type="entry name" value="KAsynt_C_assoc"/>
    <property type="match status" value="1"/>
</dbReference>
<dbReference type="InterPro" id="IPR014031">
    <property type="entry name" value="Ketoacyl_synth_C"/>
</dbReference>
<feature type="region of interest" description="N-terminal hotdog fold" evidence="16">
    <location>
        <begin position="845"/>
        <end position="964"/>
    </location>
</feature>
<feature type="domain" description="PKS/mFAS DH" evidence="19">
    <location>
        <begin position="845"/>
        <end position="1116"/>
    </location>
</feature>
<dbReference type="InterPro" id="IPR029058">
    <property type="entry name" value="AB_hydrolase_fold"/>
</dbReference>
<dbReference type="InterPro" id="IPR020841">
    <property type="entry name" value="PKS_Beta-ketoAc_synthase_dom"/>
</dbReference>
<dbReference type="InterPro" id="IPR016039">
    <property type="entry name" value="Thiolase-like"/>
</dbReference>
<dbReference type="SMART" id="SM00822">
    <property type="entry name" value="PKS_KR"/>
    <property type="match status" value="1"/>
</dbReference>
<evidence type="ECO:0000313" key="21">
    <source>
        <dbReference type="Proteomes" id="UP001153069"/>
    </source>
</evidence>
<keyword evidence="8" id="KW-0276">Fatty acid metabolism</keyword>
<dbReference type="SUPFAM" id="SSF51735">
    <property type="entry name" value="NAD(P)-binding Rossmann-fold domains"/>
    <property type="match status" value="2"/>
</dbReference>
<dbReference type="Gene3D" id="3.30.70.3290">
    <property type="match status" value="1"/>
</dbReference>
<keyword evidence="11" id="KW-0520">NAD</keyword>
<keyword evidence="13" id="KW-0275">Fatty acid biosynthesis</keyword>
<dbReference type="SMART" id="SM00825">
    <property type="entry name" value="PKS_KS"/>
    <property type="match status" value="1"/>
</dbReference>
<dbReference type="PROSITE" id="PS50075">
    <property type="entry name" value="CARRIER"/>
    <property type="match status" value="1"/>
</dbReference>
<keyword evidence="3" id="KW-0596">Phosphopantetheine</keyword>
<evidence type="ECO:0000259" key="18">
    <source>
        <dbReference type="PROSITE" id="PS52004"/>
    </source>
</evidence>
<dbReference type="EMBL" id="CAICTM010000179">
    <property type="protein sequence ID" value="CAB9503931.1"/>
    <property type="molecule type" value="Genomic_DNA"/>
</dbReference>
<sequence length="2399" mass="264845">MTKICVGGLSLRLPQSANKEEFWQHLLQGGDLVTEEQRNWAPGDFGVPARYGKLCDYDKFDSSFFDIHPKQASKLDPQVRMLLEVSYEAMLDAGINPAELSGSNTGVFVGTCGSDVMANNANALDSVSGYEATGCALSMFANRVSHHFNLKGPSLAVDTACSSALTAFDLAVQMIENGQCERAIVGGANFIFHPLWTVCFNRLNMLSPDGKCKSFNEGADGFARSEGIVAILLTREDLAVKKYARVVASGCNSDGFTEQGITYPNQESQQMLLRRIYGKDGVDPNSIAFAETHGTGTKAGDPVELGAMEQVLFEEQGRTAPLLVGSVKSNMGHAEGASGLAGIAKVLLSMQHGVVPSNLHAENPKGSISGLRSGRFRINDSLSQFESGLASISSFGFGGSNAHVVLEMIHENPTKESAEKIETAEWLAFPYSSRTQEGLERLGDEIMAAGHDPVVSTFLTRLNAQPLRKQPYRGMIFCTREENVRVQVVDNSAEPRPVWFVCNGVGSQWSNMGQALPKIPATRELLSRCAAHLSQHGIDLDRLLYSLDKDLWCPTNIFVAVLVVQLAQVEALRLLNVTPSGFFGHSLGELVCAYLDGAISLEQTLDIAFFRGQALVEAKLEPGAMAAVQTDRATLETLLLEGIEIACHNGTQSFTVSGPAARISRFAEQVKNAGIPCAIVDCGGIPFHHSSIQRTRPAFARHLKKIIQTPQARSGKWQSSSRQYLHLRPSDDADIEYFIDNLVKPVHFFRCLDQVPTGAIIVELGPCGLLRSQCYAGAPESPHISLAKRNVPSSEKFWRGLAELGCRKGGLDWQALLGKSTGVENPSAHLKELVHWDHHKTWELPEIKWGKGTATDHVEDWTIDINDPENAFVKDHIVNSNPIFPGVGYLHLVWLTLAKAQRKDPLKLPVEFKDIRFVRASIFRNTSTIKLSVKIDSLQNTFTVTEGVQLVAEGKIASTDSASLDKQRFSLSWMDADTNRNLQRDDVYRLFVRTGIEYGNLFRGISQVSADRKHAALDFTHNWPTFFDATLQLLFVGSANEAIGVPRSIGSFRFDPRCLPENHKNIPASIESSNGSVRTPVVEIEDVAIHSNYSPPRDEVALHKVDFKAFIAQSEFDNETQEYVAVCRNMLFSQLYRILRQEDLSAFKDATHLRKIESALLRTDQIEMDPPTQALLEKFISQPRSHMLRLICHLFERWQELVHDAMPLILSHPEYTSSYRDDRVFKNRPEILENMLELVVQNSNGVLRTIEIGAGSGALTSTALPYLSKYAVSYEISDVSAGYFGDLAKEFQIYSAKSKYVVWDANEPAPAGDASYDLILASNAVHTVRNIGHTLKHIAQGLKKGGFFLIEEMTGDFWFSLGLWGFIRDFWTFDDERVCGMYLDREGWIRAAREVGLELAMSHEIGGSLSYLLFRKVEQKQVSTIEFSPVVKPSDLVELQHSLQARSPNETLWLLGDTTSSPGLDGFVRCLAQESGQKVRGLCVDGTRMPESNELERLQALDLVSNVVRNEQSGTYMRSEFCQQRDKRGIPADTNFQLRVISPGDLGSIRRVPDWTMDCSSPKADVKCFPLNFKDAMLASGRISSRTYKPFGESIGLEYAGELKDGTRVMGLNLSNLGISPRVPVDRLETFWTIPPSMSFEAACTIPVAYATAFEGIVLKGRARRSQSIFIHSGAGAVGQAAIWISLDLGLEIFTTVGSDSKRAFLLDRFPNLKESHILDSRSNYFKSQLLKLTNGRGVDIVLNSFSGERLLKSVEALAKYGHFIDISRYDAFENHQLPMKHFLKNITYSSIALDEMYHDQHEDIFIIHEYIQDALDKGVIQPISHSPADGVRSAVEELLRGDTIGKLILNMSACQSSIEALNIFHCRPDKQYLVTGGLGGVGIEFCQWLLSRGAQRITIATRSSNLTAYQQLKVSEWRAQGAQIDVTDAKLSDPGIAEEVVRSLEQQMSIGGVFHLAMTLRDDLFSNFQFADFELPIQVKVSIGDALDRASRKHCSSLDHFVVFSSAIAFYGNEGQSNYAYANSTLERLCEQRHRDGLPSVAIQWGALGNVGFVAREKMENSFAHLGLKAMSLPSLLDSLDSLLLSQAPVVSAYAPLELAQAKACGEGTRSLLSDVLQIVGFEQAPEDEDHTLADLGVDSLMIVEINQILSRDYGLTLAPKQIRELTLSNIRKMESDTNKPGPKSSPPTATHLLEQAPTHQSCKRALFYFDGMFLDPKLNLERAKLDPETAYIPVPYHHPDCDLDQLTDKILQQALRFAQNNVPIEFFGFSFGGIVASVVQQTLQEELPAVVVTCAALPRCIYNGKEMAEVIPLVNSLSGQEHVSTIDEAIAALLTTTKASDVAARRGVLEGLQSCINFQAEGLSRDVRVVEAKHDSGVVMQTLLGNQTKNGVHEALA</sequence>
<accession>A0A9N8DKM6</accession>
<evidence type="ECO:0000256" key="2">
    <source>
        <dbReference type="ARBA" id="ARBA00018769"/>
    </source>
</evidence>
<feature type="active site" description="Proton acceptor; for dehydratase activity" evidence="16">
    <location>
        <position position="876"/>
    </location>
</feature>
<dbReference type="InterPro" id="IPR020806">
    <property type="entry name" value="PKS_PP-bd"/>
</dbReference>
<dbReference type="InterPro" id="IPR042104">
    <property type="entry name" value="PKS_dehydratase_sf"/>
</dbReference>
<feature type="active site" description="Proton donor; for dehydratase activity" evidence="16">
    <location>
        <position position="1028"/>
    </location>
</feature>
<dbReference type="InterPro" id="IPR014030">
    <property type="entry name" value="Ketoacyl_synth_N"/>
</dbReference>
<dbReference type="InterPro" id="IPR029063">
    <property type="entry name" value="SAM-dependent_MTases_sf"/>
</dbReference>
<dbReference type="Pfam" id="PF08659">
    <property type="entry name" value="KR"/>
    <property type="match status" value="1"/>
</dbReference>
<dbReference type="GO" id="GO:0016787">
    <property type="term" value="F:hydrolase activity"/>
    <property type="evidence" value="ECO:0007669"/>
    <property type="project" value="UniProtKB-KW"/>
</dbReference>
<dbReference type="InterPro" id="IPR011032">
    <property type="entry name" value="GroES-like_sf"/>
</dbReference>
<dbReference type="PANTHER" id="PTHR43775">
    <property type="entry name" value="FATTY ACID SYNTHASE"/>
    <property type="match status" value="1"/>
</dbReference>
<dbReference type="SUPFAM" id="SSF50129">
    <property type="entry name" value="GroES-like"/>
    <property type="match status" value="1"/>
</dbReference>
<keyword evidence="5" id="KW-0597">Phosphoprotein</keyword>
<comment type="catalytic activity">
    <reaction evidence="15">
        <text>acetyl-CoA + n malonyl-CoA + 2n NADPH + 2n H(+) = a long-chain fatty acid + (n+1) CoA + n CO2 + 2n NADP(+).</text>
        <dbReference type="EC" id="2.3.1.85"/>
    </reaction>
</comment>
<evidence type="ECO:0000256" key="1">
    <source>
        <dbReference type="ARBA" id="ARBA00012873"/>
    </source>
</evidence>
<dbReference type="InterPro" id="IPR001227">
    <property type="entry name" value="Ac_transferase_dom_sf"/>
</dbReference>
<dbReference type="InterPro" id="IPR016036">
    <property type="entry name" value="Malonyl_transacylase_ACP-bd"/>
</dbReference>